<dbReference type="AlphaFoldDB" id="A0A2X3VLD8"/>
<dbReference type="STRING" id="1123303.GCA_000372425_00377"/>
<dbReference type="SUPFAM" id="SSF69047">
    <property type="entry name" value="Hypothetical protein YjbJ"/>
    <property type="match status" value="1"/>
</dbReference>
<evidence type="ECO:0000313" key="3">
    <source>
        <dbReference type="EMBL" id="SQF40248.1"/>
    </source>
</evidence>
<gene>
    <name evidence="3" type="ORF">NCTC12278_00847</name>
</gene>
<dbReference type="InterPro" id="IPR036629">
    <property type="entry name" value="YjbJ_sf"/>
</dbReference>
<dbReference type="GO" id="GO:0004427">
    <property type="term" value="F:inorganic diphosphate phosphatase activity"/>
    <property type="evidence" value="ECO:0007669"/>
    <property type="project" value="UniProtKB-EC"/>
</dbReference>
<dbReference type="KEGG" id="sfer:NCTC12278_00847"/>
<dbReference type="Proteomes" id="UP000249495">
    <property type="component" value="Chromosome 1"/>
</dbReference>
<accession>A0A2X3VLD8</accession>
<evidence type="ECO:0000256" key="1">
    <source>
        <dbReference type="ARBA" id="ARBA00009129"/>
    </source>
</evidence>
<proteinExistence type="inferred from homology"/>
<name>A0A2X3VLD8_9STRE</name>
<reference evidence="3 4" key="1">
    <citation type="submission" date="2018-06" db="EMBL/GenBank/DDBJ databases">
        <authorList>
            <consortium name="Pathogen Informatics"/>
            <person name="Doyle S."/>
        </authorList>
    </citation>
    <scope>NUCLEOTIDE SEQUENCE [LARGE SCALE GENOMIC DNA]</scope>
    <source>
        <strain evidence="3 4">NCTC12278</strain>
    </source>
</reference>
<evidence type="ECO:0000259" key="2">
    <source>
        <dbReference type="Pfam" id="PF05532"/>
    </source>
</evidence>
<sequence length="64" mass="6701">MSDAKLEKAKGGLKEFAGKLTGDKKTETEGAVEKTLAKAKETVEDAKAAVEGAVEGFKKSSKDN</sequence>
<protein>
    <submittedName>
        <fullName evidence="3">Putative manganese-dependent inorganic pyrophosphatase</fullName>
        <ecNumber evidence="3">3.6.1.1</ecNumber>
    </submittedName>
</protein>
<dbReference type="InterPro" id="IPR008462">
    <property type="entry name" value="CsbD"/>
</dbReference>
<comment type="similarity">
    <text evidence="1">Belongs to the UPF0337 (CsbD) family.</text>
</comment>
<dbReference type="Gene3D" id="1.10.1470.10">
    <property type="entry name" value="YjbJ"/>
    <property type="match status" value="1"/>
</dbReference>
<evidence type="ECO:0000313" key="4">
    <source>
        <dbReference type="Proteomes" id="UP000249495"/>
    </source>
</evidence>
<dbReference type="EC" id="3.6.1.1" evidence="3"/>
<dbReference type="Pfam" id="PF05532">
    <property type="entry name" value="CsbD"/>
    <property type="match status" value="1"/>
</dbReference>
<dbReference type="RefSeq" id="WP_018029704.1">
    <property type="nucleotide sequence ID" value="NZ_CAMCCF010000001.1"/>
</dbReference>
<keyword evidence="3" id="KW-0378">Hydrolase</keyword>
<organism evidence="3 4">
    <name type="scientific">Streptococcus ferus</name>
    <dbReference type="NCBI Taxonomy" id="1345"/>
    <lineage>
        <taxon>Bacteria</taxon>
        <taxon>Bacillati</taxon>
        <taxon>Bacillota</taxon>
        <taxon>Bacilli</taxon>
        <taxon>Lactobacillales</taxon>
        <taxon>Streptococcaceae</taxon>
        <taxon>Streptococcus</taxon>
    </lineage>
</organism>
<dbReference type="EMBL" id="LS483343">
    <property type="protein sequence ID" value="SQF40248.1"/>
    <property type="molecule type" value="Genomic_DNA"/>
</dbReference>
<keyword evidence="4" id="KW-1185">Reference proteome</keyword>
<feature type="domain" description="CsbD-like" evidence="2">
    <location>
        <begin position="3"/>
        <end position="51"/>
    </location>
</feature>